<evidence type="ECO:0000256" key="2">
    <source>
        <dbReference type="ARBA" id="ARBA00023172"/>
    </source>
</evidence>
<dbReference type="Gene3D" id="3.90.1750.20">
    <property type="entry name" value="Putative Large Serine Recombinase, Chain B, Domain 2"/>
    <property type="match status" value="1"/>
</dbReference>
<dbReference type="SUPFAM" id="SSF53041">
    <property type="entry name" value="Resolvase-like"/>
    <property type="match status" value="1"/>
</dbReference>
<keyword evidence="1" id="KW-0238">DNA-binding</keyword>
<gene>
    <name evidence="5" type="primary">34</name>
    <name evidence="5" type="ORF">SHEEN_34</name>
</gene>
<dbReference type="PANTHER" id="PTHR30461:SF2">
    <property type="entry name" value="SERINE RECOMBINASE PINE-RELATED"/>
    <property type="match status" value="1"/>
</dbReference>
<reference evidence="5 6" key="1">
    <citation type="submission" date="2014-12" db="EMBL/GenBank/DDBJ databases">
        <authorList>
            <person name="Cote D."/>
            <person name="Daigle Z."/>
            <person name="Borges K.M."/>
            <person name="Adams S.D."/>
            <person name="Alvey R.M."/>
            <person name="Barekzi N."/>
            <person name="Beal Z.N."/>
            <person name="Briggs L.A."/>
            <person name="Brown T."/>
            <person name="Coomans R.J."/>
            <person name="D'Elia T."/>
            <person name="Doss J.H."/>
            <person name="Ellsworth J.A."/>
            <person name="Ettinger W.F."/>
            <person name="Fox D.J."/>
            <person name="Gauthier D.T."/>
            <person name="Andriolo J.M."/>
            <person name="Grubb S."/>
            <person name="Gugssa A.H."/>
            <person name="Hauser C.R."/>
            <person name="Hull A.K."/>
            <person name="Jackson N."/>
            <person name="Kart M.U."/>
            <person name="Korey C.A."/>
            <person name="Makemson J."/>
            <person name="McKinney A.L."/>
            <person name="Nelson P.R."/>
            <person name="Newman R.H."/>
            <person name="Powell G."/>
            <person name="Rodriguez-Lanetty M."/>
            <person name="Royer D."/>
            <person name="Sabila M.H."/>
            <person name="Sadana R."/>
            <person name="Saha S."/>
            <person name="Sangster N."/>
            <person name="Slowan-Pomeroy T."/>
            <person name="Urbinati C.R."/>
            <person name="Ward R.E."/>
            <person name="Warner M."/>
            <person name="Williamson B."/>
            <person name="Biederman B."/>
            <person name="Cresawn S.G."/>
            <person name="Bowman C.A."/>
            <person name="Russell D.A."/>
            <person name="Pope W.H."/>
            <person name="Jacobs-Sera D."/>
            <person name="Hendrix R.W."/>
            <person name="Hatfull G.H."/>
        </authorList>
    </citation>
    <scope>NUCLEOTIDE SEQUENCE [LARGE SCALE GENOMIC DNA]</scope>
</reference>
<dbReference type="Proteomes" id="UP000031723">
    <property type="component" value="Segment"/>
</dbReference>
<feature type="domain" description="Resolvase/invertase-type recombinase catalytic" evidence="3">
    <location>
        <begin position="2"/>
        <end position="148"/>
    </location>
</feature>
<keyword evidence="2" id="KW-0233">DNA recombination</keyword>
<name>A0A0B4ZYE2_9CAUD</name>
<accession>A0A0B4ZYE2</accession>
<dbReference type="InterPro" id="IPR011109">
    <property type="entry name" value="DNA_bind_recombinase_dom"/>
</dbReference>
<dbReference type="Gene3D" id="3.40.50.1390">
    <property type="entry name" value="Resolvase, N-terminal catalytic domain"/>
    <property type="match status" value="1"/>
</dbReference>
<dbReference type="GeneID" id="26635413"/>
<dbReference type="CDD" id="cd00338">
    <property type="entry name" value="Ser_Recombinase"/>
    <property type="match status" value="1"/>
</dbReference>
<evidence type="ECO:0000259" key="3">
    <source>
        <dbReference type="PROSITE" id="PS51736"/>
    </source>
</evidence>
<dbReference type="InterPro" id="IPR036162">
    <property type="entry name" value="Resolvase-like_N_sf"/>
</dbReference>
<sequence>MRVLGRLRLSRSTEESTSIERQREIVTAWADSNGHTVVGWAEDVDVSGAVDPFDTPSLGPWLDERRGEWDILCAWKLDRLGRDAIRLNKLFLWCQENGKTVASTSEGIDLGTPVGRLIANVIAFLAEGEREAIRERVTSSKQKLREVGRWGGGKPPFGYMGIPNPDGQGYILVVDPIAKPVVRRIVDDVVDGKPLTRLCAELTEERYLTPAEYYATLKAGAPRQQADPGEVIAKWRPTAVRNLLRSKALRGHAHHRGQTVRDDQGRPVRLAEPLVDSDEWELLQETLDGIQADFSGRRVEGASPLSGVAVCMTCGRPLHFSRHMVKRPYGDYPYQYYRCQDRHGKNVPADVLDELVEENFLLKVGDYPVRERVWVQGDTNWADMKEAVAAYDELVQAAGRAKSATAKERLQRQLDALDTRIAELESAPATEAHWEYRETGSTYRDAWENSDTDQRRELLKKSGITVAVGIDGVEGRRSKHNPGALRFDIRVPAELTQRLGAS</sequence>
<organism evidence="5 6">
    <name type="scientific">Mycobacterium phage Sheen</name>
    <dbReference type="NCBI Taxonomy" id="1589274"/>
    <lineage>
        <taxon>Viruses</taxon>
        <taxon>Duplodnaviria</taxon>
        <taxon>Heunggongvirae</taxon>
        <taxon>Uroviricota</taxon>
        <taxon>Caudoviricetes</taxon>
        <taxon>Sheenvirus</taxon>
        <taxon>Sheenvirus Sheen</taxon>
    </lineage>
</organism>
<dbReference type="RefSeq" id="YP_009209071.1">
    <property type="nucleotide sequence ID" value="NC_028914.1"/>
</dbReference>
<dbReference type="InterPro" id="IPR006119">
    <property type="entry name" value="Resolv_N"/>
</dbReference>
<dbReference type="PANTHER" id="PTHR30461">
    <property type="entry name" value="DNA-INVERTASE FROM LAMBDOID PROPHAGE"/>
    <property type="match status" value="1"/>
</dbReference>
<dbReference type="GO" id="GO:0003677">
    <property type="term" value="F:DNA binding"/>
    <property type="evidence" value="ECO:0007669"/>
    <property type="project" value="UniProtKB-KW"/>
</dbReference>
<dbReference type="InterPro" id="IPR025827">
    <property type="entry name" value="Zn_ribbon_recom_dom"/>
</dbReference>
<dbReference type="PROSITE" id="PS51737">
    <property type="entry name" value="RECOMBINASE_DNA_BIND"/>
    <property type="match status" value="1"/>
</dbReference>
<evidence type="ECO:0000313" key="6">
    <source>
        <dbReference type="Proteomes" id="UP000031723"/>
    </source>
</evidence>
<dbReference type="Pfam" id="PF00239">
    <property type="entry name" value="Resolvase"/>
    <property type="match status" value="1"/>
</dbReference>
<dbReference type="OrthoDB" id="3478at10239"/>
<evidence type="ECO:0000256" key="1">
    <source>
        <dbReference type="ARBA" id="ARBA00023125"/>
    </source>
</evidence>
<dbReference type="EMBL" id="KP273225">
    <property type="protein sequence ID" value="AJD82452.1"/>
    <property type="molecule type" value="Genomic_DNA"/>
</dbReference>
<dbReference type="GO" id="GO:0000150">
    <property type="term" value="F:DNA strand exchange activity"/>
    <property type="evidence" value="ECO:0007669"/>
    <property type="project" value="InterPro"/>
</dbReference>
<protein>
    <submittedName>
        <fullName evidence="5">Serine integrase</fullName>
    </submittedName>
</protein>
<feature type="domain" description="Recombinase" evidence="4">
    <location>
        <begin position="156"/>
        <end position="293"/>
    </location>
</feature>
<dbReference type="KEGG" id="vg:26635413"/>
<dbReference type="InterPro" id="IPR038109">
    <property type="entry name" value="DNA_bind_recomb_sf"/>
</dbReference>
<proteinExistence type="predicted"/>
<dbReference type="Pfam" id="PF07508">
    <property type="entry name" value="Recombinase"/>
    <property type="match status" value="1"/>
</dbReference>
<dbReference type="InterPro" id="IPR050639">
    <property type="entry name" value="SSR_resolvase"/>
</dbReference>
<evidence type="ECO:0000259" key="4">
    <source>
        <dbReference type="PROSITE" id="PS51737"/>
    </source>
</evidence>
<dbReference type="Pfam" id="PF13408">
    <property type="entry name" value="Zn_ribbon_recom"/>
    <property type="match status" value="1"/>
</dbReference>
<evidence type="ECO:0000313" key="5">
    <source>
        <dbReference type="EMBL" id="AJD82452.1"/>
    </source>
</evidence>
<dbReference type="PROSITE" id="PS51736">
    <property type="entry name" value="RECOMBINASES_3"/>
    <property type="match status" value="1"/>
</dbReference>
<keyword evidence="6" id="KW-1185">Reference proteome</keyword>
<dbReference type="SMART" id="SM00857">
    <property type="entry name" value="Resolvase"/>
    <property type="match status" value="1"/>
</dbReference>